<proteinExistence type="predicted"/>
<dbReference type="Proteomes" id="UP001203297">
    <property type="component" value="Unassembled WGS sequence"/>
</dbReference>
<feature type="domain" description="DUF6535" evidence="2">
    <location>
        <begin position="1"/>
        <end position="173"/>
    </location>
</feature>
<accession>A0AAD4QJS8</accession>
<evidence type="ECO:0000313" key="3">
    <source>
        <dbReference type="EMBL" id="KAI0298645.1"/>
    </source>
</evidence>
<keyword evidence="1" id="KW-1133">Transmembrane helix</keyword>
<protein>
    <recommendedName>
        <fullName evidence="2">DUF6535 domain-containing protein</fullName>
    </recommendedName>
</protein>
<feature type="transmembrane region" description="Helical" evidence="1">
    <location>
        <begin position="21"/>
        <end position="38"/>
    </location>
</feature>
<feature type="transmembrane region" description="Helical" evidence="1">
    <location>
        <begin position="215"/>
        <end position="232"/>
    </location>
</feature>
<keyword evidence="4" id="KW-1185">Reference proteome</keyword>
<keyword evidence="1" id="KW-0472">Membrane</keyword>
<dbReference type="EMBL" id="WTXG01000027">
    <property type="protein sequence ID" value="KAI0298645.1"/>
    <property type="molecule type" value="Genomic_DNA"/>
</dbReference>
<keyword evidence="1" id="KW-0812">Transmembrane</keyword>
<feature type="transmembrane region" description="Helical" evidence="1">
    <location>
        <begin position="84"/>
        <end position="110"/>
    </location>
</feature>
<comment type="caution">
    <text evidence="3">The sequence shown here is derived from an EMBL/GenBank/DDBJ whole genome shotgun (WGS) entry which is preliminary data.</text>
</comment>
<sequence length="270" mass="30078">MEQAKQYDTNMTETWKDDADAVLIFTGLFSAIVTASIIESYKKLSSDSSEQNTFLLGQISQQLSGSANGTYVLPSALPSYSPSFSIICCNIMWLLSLALSIASAMSATLMKQYARRYITLPLIPYEPSQMAQVRSFLFLGVKKYQVHLAVGLPPALLHLSIFFFGIGLIFFFYTIFRIVAIFLSVVVGLFGTAYFILTVLPWIDRSCPYSTPWSSIFWSGWHIFLLVVAFFVRSEKALMSHVSCIKVAFRGCVVQEALNTPMVLDLQGSA</sequence>
<dbReference type="AlphaFoldDB" id="A0AAD4QJS8"/>
<dbReference type="InterPro" id="IPR045338">
    <property type="entry name" value="DUF6535"/>
</dbReference>
<name>A0AAD4QJS8_9AGAM</name>
<feature type="transmembrane region" description="Helical" evidence="1">
    <location>
        <begin position="180"/>
        <end position="203"/>
    </location>
</feature>
<gene>
    <name evidence="3" type="ORF">B0F90DRAFT_680606</name>
</gene>
<feature type="transmembrane region" description="Helical" evidence="1">
    <location>
        <begin position="156"/>
        <end position="173"/>
    </location>
</feature>
<evidence type="ECO:0000256" key="1">
    <source>
        <dbReference type="SAM" id="Phobius"/>
    </source>
</evidence>
<reference evidence="3" key="1">
    <citation type="journal article" date="2022" name="New Phytol.">
        <title>Evolutionary transition to the ectomycorrhizal habit in the genomes of a hyperdiverse lineage of mushroom-forming fungi.</title>
        <authorList>
            <person name="Looney B."/>
            <person name="Miyauchi S."/>
            <person name="Morin E."/>
            <person name="Drula E."/>
            <person name="Courty P.E."/>
            <person name="Kohler A."/>
            <person name="Kuo A."/>
            <person name="LaButti K."/>
            <person name="Pangilinan J."/>
            <person name="Lipzen A."/>
            <person name="Riley R."/>
            <person name="Andreopoulos W."/>
            <person name="He G."/>
            <person name="Johnson J."/>
            <person name="Nolan M."/>
            <person name="Tritt A."/>
            <person name="Barry K.W."/>
            <person name="Grigoriev I.V."/>
            <person name="Nagy L.G."/>
            <person name="Hibbett D."/>
            <person name="Henrissat B."/>
            <person name="Matheny P.B."/>
            <person name="Labbe J."/>
            <person name="Martin F.M."/>
        </authorList>
    </citation>
    <scope>NUCLEOTIDE SEQUENCE</scope>
    <source>
        <strain evidence="3">BPL690</strain>
    </source>
</reference>
<organism evidence="3 4">
    <name type="scientific">Multifurca ochricompacta</name>
    <dbReference type="NCBI Taxonomy" id="376703"/>
    <lineage>
        <taxon>Eukaryota</taxon>
        <taxon>Fungi</taxon>
        <taxon>Dikarya</taxon>
        <taxon>Basidiomycota</taxon>
        <taxon>Agaricomycotina</taxon>
        <taxon>Agaricomycetes</taxon>
        <taxon>Russulales</taxon>
        <taxon>Russulaceae</taxon>
        <taxon>Multifurca</taxon>
    </lineage>
</organism>
<evidence type="ECO:0000259" key="2">
    <source>
        <dbReference type="Pfam" id="PF20153"/>
    </source>
</evidence>
<dbReference type="Pfam" id="PF20153">
    <property type="entry name" value="DUF6535"/>
    <property type="match status" value="1"/>
</dbReference>
<evidence type="ECO:0000313" key="4">
    <source>
        <dbReference type="Proteomes" id="UP001203297"/>
    </source>
</evidence>